<feature type="transmembrane region" description="Helical" evidence="1">
    <location>
        <begin position="279"/>
        <end position="305"/>
    </location>
</feature>
<feature type="transmembrane region" description="Helical" evidence="1">
    <location>
        <begin position="213"/>
        <end position="233"/>
    </location>
</feature>
<dbReference type="Proteomes" id="UP001515480">
    <property type="component" value="Unassembled WGS sequence"/>
</dbReference>
<feature type="transmembrane region" description="Helical" evidence="1">
    <location>
        <begin position="699"/>
        <end position="718"/>
    </location>
</feature>
<feature type="transmembrane region" description="Helical" evidence="1">
    <location>
        <begin position="558"/>
        <end position="576"/>
    </location>
</feature>
<dbReference type="AlphaFoldDB" id="A0AB34JRQ1"/>
<evidence type="ECO:0000313" key="2">
    <source>
        <dbReference type="EMBL" id="KAL1524766.1"/>
    </source>
</evidence>
<feature type="transmembrane region" description="Helical" evidence="1">
    <location>
        <begin position="172"/>
        <end position="192"/>
    </location>
</feature>
<name>A0AB34JRQ1_PRYPA</name>
<dbReference type="EMBL" id="JBGBPQ010000005">
    <property type="protein sequence ID" value="KAL1524766.1"/>
    <property type="molecule type" value="Genomic_DNA"/>
</dbReference>
<feature type="transmembrane region" description="Helical" evidence="1">
    <location>
        <begin position="583"/>
        <end position="602"/>
    </location>
</feature>
<comment type="caution">
    <text evidence="2">The sequence shown here is derived from an EMBL/GenBank/DDBJ whole genome shotgun (WGS) entry which is preliminary data.</text>
</comment>
<feature type="transmembrane region" description="Helical" evidence="1">
    <location>
        <begin position="368"/>
        <end position="391"/>
    </location>
</feature>
<feature type="transmembrane region" description="Helical" evidence="1">
    <location>
        <begin position="769"/>
        <end position="786"/>
    </location>
</feature>
<keyword evidence="1" id="KW-0472">Membrane</keyword>
<gene>
    <name evidence="2" type="ORF">AB1Y20_019649</name>
</gene>
<feature type="transmembrane region" description="Helical" evidence="1">
    <location>
        <begin position="86"/>
        <end position="106"/>
    </location>
</feature>
<feature type="transmembrane region" description="Helical" evidence="1">
    <location>
        <begin position="519"/>
        <end position="538"/>
    </location>
</feature>
<protein>
    <recommendedName>
        <fullName evidence="4">Dolichol kinase</fullName>
    </recommendedName>
</protein>
<keyword evidence="3" id="KW-1185">Reference proteome</keyword>
<feature type="transmembrane region" description="Helical" evidence="1">
    <location>
        <begin position="112"/>
        <end position="132"/>
    </location>
</feature>
<proteinExistence type="predicted"/>
<organism evidence="2 3">
    <name type="scientific">Prymnesium parvum</name>
    <name type="common">Toxic golden alga</name>
    <dbReference type="NCBI Taxonomy" id="97485"/>
    <lineage>
        <taxon>Eukaryota</taxon>
        <taxon>Haptista</taxon>
        <taxon>Haptophyta</taxon>
        <taxon>Prymnesiophyceae</taxon>
        <taxon>Prymnesiales</taxon>
        <taxon>Prymnesiaceae</taxon>
        <taxon>Prymnesium</taxon>
    </lineage>
</organism>
<evidence type="ECO:0000313" key="3">
    <source>
        <dbReference type="Proteomes" id="UP001515480"/>
    </source>
</evidence>
<feature type="transmembrane region" description="Helical" evidence="1">
    <location>
        <begin position="490"/>
        <end position="507"/>
    </location>
</feature>
<feature type="transmembrane region" description="Helical" evidence="1">
    <location>
        <begin position="239"/>
        <end position="258"/>
    </location>
</feature>
<accession>A0AB34JRQ1</accession>
<sequence>MAGRHCLGRPMLRKDWTSVEGLGRLGGRVTIEEGLWGVVITMGIATARENILQTGDLEWLLLHFFCLWGPVSSSVVYSARFNDVDLFHHLMWGLFLLGLAGIIASLDHSLRGLAACTCFLYLVVAAAFLRVACLFPRGRKFSTYWMASNLGAALLFGLLALFPSALAPHERGVLWINVVWEPVATWSFFFVSQARQGWDLPLDIQYMNARFDGFLMMTMVCTFLFPIGLQGSFFQSSPIAAANVVLANVFALALKLSLQDAVPRGSLDRHAIRRSRPSAIAFLLIHPFSMLGIYITGIGFVSAIVGKPVEFCRPLLCGGAATTWCVTAITKSLHIPENAEVHYVKTALVALCSLAFLAPMAFRLPLLATSAVVTATAVALLACLVLSEWSLGDSAGHGFMRGWRVLPPRPCKTADTIRTNIGARVHGMEHFFSVLVAVAVFQLNEELLRGAHSAGAVEVYAVKFMILYGMLLHTMRYAARFGDDDGYHKLLWAGFQVALLLLLEGAGFGSERAWSMYKVTAALIFAALGLVFNGRVVLQLKEVVLADGTAVDGRHTAAFFMLASLVEALLLGASCLSDGFDMAVLLPLVAVILLTHPLFTAVEQAIKAASRDRHKALFIPINIEYVVERFNELLIEVLGVAIIVPNAVHPANYAHPPRAVAGIVCSVALVLALKANMFDVDPVNLELHAIRRGSVAANAFLVLHPPTILAISFMGGSLKMLIVSSASGDVALPFAQLLLIASSAAAMGCSTLTKMTHRAERVRVHNAKIALALGGTLCHSLVWKWASRDLDVIVGVTGLHAVTVVAQLMVSFFFPADSNWQKIRKKVLQSLL</sequence>
<feature type="transmembrane region" description="Helical" evidence="1">
    <location>
        <begin position="459"/>
        <end position="478"/>
    </location>
</feature>
<feature type="transmembrane region" description="Helical" evidence="1">
    <location>
        <begin position="792"/>
        <end position="816"/>
    </location>
</feature>
<reference evidence="2 3" key="1">
    <citation type="journal article" date="2024" name="Science">
        <title>Giant polyketide synthase enzymes in the biosynthesis of giant marine polyether toxins.</title>
        <authorList>
            <person name="Fallon T.R."/>
            <person name="Shende V.V."/>
            <person name="Wierzbicki I.H."/>
            <person name="Pendleton A.L."/>
            <person name="Watervoot N.F."/>
            <person name="Auber R.P."/>
            <person name="Gonzalez D.J."/>
            <person name="Wisecaver J.H."/>
            <person name="Moore B.S."/>
        </authorList>
    </citation>
    <scope>NUCLEOTIDE SEQUENCE [LARGE SCALE GENOMIC DNA]</scope>
    <source>
        <strain evidence="2 3">12B1</strain>
    </source>
</reference>
<evidence type="ECO:0000256" key="1">
    <source>
        <dbReference type="SAM" id="Phobius"/>
    </source>
</evidence>
<evidence type="ECO:0008006" key="4">
    <source>
        <dbReference type="Google" id="ProtNLM"/>
    </source>
</evidence>
<feature type="transmembrane region" description="Helical" evidence="1">
    <location>
        <begin position="144"/>
        <end position="166"/>
    </location>
</feature>
<keyword evidence="1" id="KW-1133">Transmembrane helix</keyword>
<feature type="transmembrane region" description="Helical" evidence="1">
    <location>
        <begin position="730"/>
        <end position="749"/>
    </location>
</feature>
<keyword evidence="1" id="KW-0812">Transmembrane</keyword>
<feature type="transmembrane region" description="Helical" evidence="1">
    <location>
        <begin position="659"/>
        <end position="678"/>
    </location>
</feature>